<evidence type="ECO:0000313" key="3">
    <source>
        <dbReference type="EMBL" id="MEE1672666.1"/>
    </source>
</evidence>
<proteinExistence type="predicted"/>
<dbReference type="PANTHER" id="PTHR38834:SF3">
    <property type="entry name" value="SOLUTE-BINDING PROTEIN FAMILY 3_N-TERMINAL DOMAIN-CONTAINING PROTEIN"/>
    <property type="match status" value="1"/>
</dbReference>
<comment type="caution">
    <text evidence="3">The sequence shown here is derived from an EMBL/GenBank/DDBJ whole genome shotgun (WGS) entry which is preliminary data.</text>
</comment>
<sequence>MLVNRLALLTISLLCCGQLSARTLEQLDYYSEEFFPYNYLEQGQAVGFSVELLALIFAQLESSAPEVKIVPWTRGYATLQHQAFTVLFSTIKTPQRADRFEWACPINVSRGKFYGLTDSELEITSLKDAENLKVAIMKGQAIDGFLTRSDFTAELIPVKSVEQAFRLLALRRVDLIALTEQSLEGHQSSFKPLYTLFEHDYCFAFNRSISQQELARFQAALEQVRQSDAFEKLYQKYFY</sequence>
<organism evidence="3 4">
    <name type="scientific">Agarivorans aestuarii</name>
    <dbReference type="NCBI Taxonomy" id="1563703"/>
    <lineage>
        <taxon>Bacteria</taxon>
        <taxon>Pseudomonadati</taxon>
        <taxon>Pseudomonadota</taxon>
        <taxon>Gammaproteobacteria</taxon>
        <taxon>Alteromonadales</taxon>
        <taxon>Alteromonadaceae</taxon>
        <taxon>Agarivorans</taxon>
    </lineage>
</organism>
<dbReference type="Gene3D" id="3.40.190.10">
    <property type="entry name" value="Periplasmic binding protein-like II"/>
    <property type="match status" value="2"/>
</dbReference>
<evidence type="ECO:0000259" key="2">
    <source>
        <dbReference type="Pfam" id="PF00497"/>
    </source>
</evidence>
<reference evidence="4" key="1">
    <citation type="submission" date="2023-07" db="EMBL/GenBank/DDBJ databases">
        <title>Draft genome sequence of Agarivorans aestuarii strain ZMCS4, a CAZymes producing bacteria isolated from the marine brown algae Clodostephus spongiosus.</title>
        <authorList>
            <person name="Lorente B."/>
            <person name="Cabral C."/>
            <person name="Frias J."/>
            <person name="Faria J."/>
            <person name="Toubarro D."/>
        </authorList>
    </citation>
    <scope>NUCLEOTIDE SEQUENCE [LARGE SCALE GENOMIC DNA]</scope>
    <source>
        <strain evidence="4">ZMCS4</strain>
    </source>
</reference>
<dbReference type="PANTHER" id="PTHR38834">
    <property type="entry name" value="PERIPLASMIC SUBSTRATE BINDING PROTEIN FAMILY 3"/>
    <property type="match status" value="1"/>
</dbReference>
<accession>A0ABU7FZS7</accession>
<feature type="signal peptide" evidence="1">
    <location>
        <begin position="1"/>
        <end position="21"/>
    </location>
</feature>
<name>A0ABU7FZS7_9ALTE</name>
<dbReference type="RefSeq" id="WP_329774110.1">
    <property type="nucleotide sequence ID" value="NZ_JAYDYW010000004.1"/>
</dbReference>
<dbReference type="Pfam" id="PF00497">
    <property type="entry name" value="SBP_bac_3"/>
    <property type="match status" value="1"/>
</dbReference>
<gene>
    <name evidence="3" type="ORF">SNR37_002076</name>
</gene>
<protein>
    <submittedName>
        <fullName evidence="3">Transporter substrate-binding domain-containing protein</fullName>
    </submittedName>
</protein>
<reference evidence="3 4" key="2">
    <citation type="submission" date="2023-12" db="EMBL/GenBank/DDBJ databases">
        <authorList>
            <consortium name="Cladostephus spongiosus"/>
            <person name="Lorente B."/>
            <person name="Cabral C."/>
            <person name="Frias J."/>
            <person name="Faria J."/>
            <person name="Toubarro D."/>
        </authorList>
    </citation>
    <scope>NUCLEOTIDE SEQUENCE [LARGE SCALE GENOMIC DNA]</scope>
    <source>
        <strain evidence="3 4">ZMCS4</strain>
    </source>
</reference>
<dbReference type="EMBL" id="JAYDYW010000004">
    <property type="protein sequence ID" value="MEE1672666.1"/>
    <property type="molecule type" value="Genomic_DNA"/>
</dbReference>
<keyword evidence="1" id="KW-0732">Signal</keyword>
<evidence type="ECO:0000313" key="4">
    <source>
        <dbReference type="Proteomes" id="UP001310248"/>
    </source>
</evidence>
<feature type="domain" description="Solute-binding protein family 3/N-terminal" evidence="2">
    <location>
        <begin position="31"/>
        <end position="238"/>
    </location>
</feature>
<dbReference type="InterPro" id="IPR001638">
    <property type="entry name" value="Solute-binding_3/MltF_N"/>
</dbReference>
<dbReference type="SUPFAM" id="SSF53850">
    <property type="entry name" value="Periplasmic binding protein-like II"/>
    <property type="match status" value="1"/>
</dbReference>
<feature type="chain" id="PRO_5045962430" evidence="1">
    <location>
        <begin position="22"/>
        <end position="239"/>
    </location>
</feature>
<dbReference type="Proteomes" id="UP001310248">
    <property type="component" value="Unassembled WGS sequence"/>
</dbReference>
<keyword evidence="4" id="KW-1185">Reference proteome</keyword>
<evidence type="ECO:0000256" key="1">
    <source>
        <dbReference type="SAM" id="SignalP"/>
    </source>
</evidence>